<keyword evidence="2" id="KW-1185">Reference proteome</keyword>
<dbReference type="OrthoDB" id="5828610at2759"/>
<name>A0A0N4VQT8_ENTVE</name>
<reference evidence="3" key="1">
    <citation type="submission" date="2017-02" db="UniProtKB">
        <authorList>
            <consortium name="WormBaseParasite"/>
        </authorList>
    </citation>
    <scope>IDENTIFICATION</scope>
</reference>
<dbReference type="AlphaFoldDB" id="A0A0N4VQT8"/>
<sequence>MNMQPTSSGSNDSITIFVKPFVKQKSLDTGVRILTESVKELSLRSASELLTSKSGVETGNKSTYYREILNKFRIVNQFITNARANATNVMLCNKDGEDVCQAVALQYIMSYHNIPLKNALNYVENIEGRETIHLSKRIFQSLEVWEAELTKRWSRDKLRFTKRITPTVHDDEKSRVSRSSRGSYSSLSLCFSQTREIDI</sequence>
<dbReference type="WBParaSite" id="EVEC_0001339201-mRNA-1">
    <property type="protein sequence ID" value="EVEC_0001339201-mRNA-1"/>
    <property type="gene ID" value="EVEC_0001339201"/>
</dbReference>
<dbReference type="Gene3D" id="3.90.190.10">
    <property type="entry name" value="Protein tyrosine phosphatase superfamily"/>
    <property type="match status" value="1"/>
</dbReference>
<accession>A0A0N4VQT8</accession>
<evidence type="ECO:0000313" key="1">
    <source>
        <dbReference type="EMBL" id="VDD97783.1"/>
    </source>
</evidence>
<protein>
    <submittedName>
        <fullName evidence="3">Tyrosine-protein phosphatase domain-containing protein</fullName>
    </submittedName>
</protein>
<dbReference type="EMBL" id="UXUI01015098">
    <property type="protein sequence ID" value="VDD97783.1"/>
    <property type="molecule type" value="Genomic_DNA"/>
</dbReference>
<reference evidence="1 2" key="2">
    <citation type="submission" date="2018-10" db="EMBL/GenBank/DDBJ databases">
        <authorList>
            <consortium name="Pathogen Informatics"/>
        </authorList>
    </citation>
    <scope>NUCLEOTIDE SEQUENCE [LARGE SCALE GENOMIC DNA]</scope>
</reference>
<evidence type="ECO:0000313" key="3">
    <source>
        <dbReference type="WBParaSite" id="EVEC_0001339201-mRNA-1"/>
    </source>
</evidence>
<gene>
    <name evidence="1" type="ORF">EVEC_LOCUS12534</name>
</gene>
<organism evidence="3">
    <name type="scientific">Enterobius vermicularis</name>
    <name type="common">Human pinworm</name>
    <dbReference type="NCBI Taxonomy" id="51028"/>
    <lineage>
        <taxon>Eukaryota</taxon>
        <taxon>Metazoa</taxon>
        <taxon>Ecdysozoa</taxon>
        <taxon>Nematoda</taxon>
        <taxon>Chromadorea</taxon>
        <taxon>Rhabditida</taxon>
        <taxon>Spirurina</taxon>
        <taxon>Oxyuridomorpha</taxon>
        <taxon>Oxyuroidea</taxon>
        <taxon>Oxyuridae</taxon>
        <taxon>Enterobius</taxon>
    </lineage>
</organism>
<evidence type="ECO:0000313" key="2">
    <source>
        <dbReference type="Proteomes" id="UP000274131"/>
    </source>
</evidence>
<dbReference type="InterPro" id="IPR029021">
    <property type="entry name" value="Prot-tyrosine_phosphatase-like"/>
</dbReference>
<dbReference type="Proteomes" id="UP000274131">
    <property type="component" value="Unassembled WGS sequence"/>
</dbReference>
<proteinExistence type="predicted"/>